<comment type="catalytic activity">
    <reaction evidence="13">
        <text>L-threonine + hydrogencarbonate + ATP = L-threonylcarbamoyladenylate + diphosphate + H2O</text>
        <dbReference type="Rhea" id="RHEA:36407"/>
        <dbReference type="ChEBI" id="CHEBI:15377"/>
        <dbReference type="ChEBI" id="CHEBI:17544"/>
        <dbReference type="ChEBI" id="CHEBI:30616"/>
        <dbReference type="ChEBI" id="CHEBI:33019"/>
        <dbReference type="ChEBI" id="CHEBI:57926"/>
        <dbReference type="ChEBI" id="CHEBI:73682"/>
        <dbReference type="EC" id="2.7.7.87"/>
    </reaction>
</comment>
<evidence type="ECO:0000256" key="8">
    <source>
        <dbReference type="ARBA" id="ARBA00022490"/>
    </source>
</evidence>
<evidence type="ECO:0000256" key="16">
    <source>
        <dbReference type="SAM" id="MobiDB-lite"/>
    </source>
</evidence>
<evidence type="ECO:0000256" key="15">
    <source>
        <dbReference type="ARBA" id="ARBA00063146"/>
    </source>
</evidence>
<comment type="similarity">
    <text evidence="4">Belongs to the SUA5 family.</text>
</comment>
<dbReference type="FunFam" id="3.90.870.10:FF:000007">
    <property type="entry name" value="YrdC N6-threonylcarbamoyltransferase domain containing"/>
    <property type="match status" value="1"/>
</dbReference>
<dbReference type="EC" id="2.7.7.87" evidence="5"/>
<dbReference type="GO" id="GO:0061710">
    <property type="term" value="F:L-threonylcarbamoyladenylate synthase"/>
    <property type="evidence" value="ECO:0007669"/>
    <property type="project" value="UniProtKB-EC"/>
</dbReference>
<dbReference type="InterPro" id="IPR048821">
    <property type="entry name" value="PDE12-like_N"/>
</dbReference>
<comment type="caution">
    <text evidence="18">The sequence shown here is derived from an EMBL/GenBank/DDBJ whole genome shotgun (WGS) entry which is preliminary data.</text>
</comment>
<comment type="subcellular location">
    <subcellularLocation>
        <location evidence="2">Cell membrane</location>
        <topology evidence="2">Peripheral membrane protein</topology>
    </subcellularLocation>
    <subcellularLocation>
        <location evidence="3">Cytoplasm</location>
    </subcellularLocation>
    <subcellularLocation>
        <location evidence="1">Mitochondrion</location>
    </subcellularLocation>
</comment>
<evidence type="ECO:0000256" key="12">
    <source>
        <dbReference type="ARBA" id="ARBA00023136"/>
    </source>
</evidence>
<organism evidence="18 19">
    <name type="scientific">[Myrmecia] bisecta</name>
    <dbReference type="NCBI Taxonomy" id="41462"/>
    <lineage>
        <taxon>Eukaryota</taxon>
        <taxon>Viridiplantae</taxon>
        <taxon>Chlorophyta</taxon>
        <taxon>core chlorophytes</taxon>
        <taxon>Trebouxiophyceae</taxon>
        <taxon>Trebouxiales</taxon>
        <taxon>Trebouxiaceae</taxon>
        <taxon>Myrmecia</taxon>
    </lineage>
</organism>
<evidence type="ECO:0000313" key="19">
    <source>
        <dbReference type="Proteomes" id="UP001489004"/>
    </source>
</evidence>
<feature type="region of interest" description="Disordered" evidence="16">
    <location>
        <begin position="613"/>
        <end position="640"/>
    </location>
</feature>
<evidence type="ECO:0000256" key="4">
    <source>
        <dbReference type="ARBA" id="ARBA00007663"/>
    </source>
</evidence>
<dbReference type="PROSITE" id="PS51163">
    <property type="entry name" value="YRDC"/>
    <property type="match status" value="1"/>
</dbReference>
<sequence length="849" mass="91277">MHEGQQDQLRAVVHCMPSEANLTITLSLVGKQRNLDRPKSESLEKSLSRIQKSATAKPAKKQKQQLGAAEPAVPAVGLYDAKNGAGPLGGETPNVDAWQPGRILRVGELEYTVVLNPPTVKQIEVYGQAIVGIPLLPNVELLFADQASTQWAWLRKPKAPSFHAASSGGHSPRGHPASPRGAKAIHAEHGWQPSGHSERAYTPTSEDVGYMLRVICTPVAVRPTGYSGANGDTSTTEHGATASLDLGPVMPGPPVRAAADRHALTQQPLAPPGLRLVTYNILADQYASSNFARTHLFAYCPSKFMAPEYRRPLVVQELLGYHADLICLQEVDQKAFAQYFQPQLSYAGYEGYYTNKAGKTMEGSATFYRRERFRLVVQRDLNLRTIFHDLLEGRAATSRHAHFLPMLATSPALAHALQKVSTIAQASILVPRDSTCSADGPICLVNTHLFFHSKAPHIRTMHTAAIIDEAQQLIDQAIGSPQLSQELGGLRPALVFCGDLNSDLNDGIPGAVELLRKGALPADFWDWSYGATFAFNRSTDIDPNAVSDEDEEMPDAPAPTSSAPASAQRMRVARQLGLPDEAELAGWIPSERFPSDHLSVAFDLEWLPRSAPSAAASQHAGASTSGQQAQQAQRASNVLPAASEHVHKAVAALQRDEVIALPSDTLYGLAASARSAAGVQRIFTIKNRPTHAILAICVADREDVARYGETDHLAAGVLVDLLPGPVTVVLRRRPGSPLCAELNPGEATIGIRIPDAGFIREVCREHGGALALTSANISGQASPVNVAEFAPLWDQCAAVFDAGTLQAGREGSTLVDLSVAGQFKMLRRGSAYEQVVPLLTDKYGLRQIQ</sequence>
<evidence type="ECO:0000256" key="2">
    <source>
        <dbReference type="ARBA" id="ARBA00004202"/>
    </source>
</evidence>
<feature type="region of interest" description="Disordered" evidence="16">
    <location>
        <begin position="161"/>
        <end position="200"/>
    </location>
</feature>
<evidence type="ECO:0000256" key="11">
    <source>
        <dbReference type="ARBA" id="ARBA00023128"/>
    </source>
</evidence>
<keyword evidence="11" id="KW-0496">Mitochondrion</keyword>
<evidence type="ECO:0000256" key="1">
    <source>
        <dbReference type="ARBA" id="ARBA00004173"/>
    </source>
</evidence>
<evidence type="ECO:0000256" key="3">
    <source>
        <dbReference type="ARBA" id="ARBA00004496"/>
    </source>
</evidence>
<keyword evidence="8" id="KW-0963">Cytoplasm</keyword>
<name>A0AAW1QE82_9CHLO</name>
<dbReference type="Pfam" id="PF21171">
    <property type="entry name" value="PDE12-like_N"/>
    <property type="match status" value="1"/>
</dbReference>
<dbReference type="SUPFAM" id="SSF56219">
    <property type="entry name" value="DNase I-like"/>
    <property type="match status" value="1"/>
</dbReference>
<dbReference type="InterPro" id="IPR005135">
    <property type="entry name" value="Endo/exonuclease/phosphatase"/>
</dbReference>
<dbReference type="InterPro" id="IPR017945">
    <property type="entry name" value="DHBP_synth_RibB-like_a/b_dom"/>
</dbReference>
<dbReference type="GO" id="GO:0005739">
    <property type="term" value="C:mitochondrion"/>
    <property type="evidence" value="ECO:0007669"/>
    <property type="project" value="UniProtKB-SubCell"/>
</dbReference>
<evidence type="ECO:0000256" key="6">
    <source>
        <dbReference type="ARBA" id="ARBA00015492"/>
    </source>
</evidence>
<comment type="subunit">
    <text evidence="15">Interacts with RSC1A1.</text>
</comment>
<feature type="region of interest" description="Disordered" evidence="16">
    <location>
        <begin position="542"/>
        <end position="569"/>
    </location>
</feature>
<evidence type="ECO:0000256" key="9">
    <source>
        <dbReference type="ARBA" id="ARBA00022679"/>
    </source>
</evidence>
<proteinExistence type="inferred from homology"/>
<feature type="compositionally biased region" description="Low complexity" evidence="16">
    <location>
        <begin position="613"/>
        <end position="636"/>
    </location>
</feature>
<dbReference type="Proteomes" id="UP001489004">
    <property type="component" value="Unassembled WGS sequence"/>
</dbReference>
<keyword evidence="7" id="KW-1003">Cell membrane</keyword>
<evidence type="ECO:0000256" key="13">
    <source>
        <dbReference type="ARBA" id="ARBA00048366"/>
    </source>
</evidence>
<dbReference type="Pfam" id="PF01300">
    <property type="entry name" value="Sua5_yciO_yrdC"/>
    <property type="match status" value="1"/>
</dbReference>
<dbReference type="Gene3D" id="3.60.10.10">
    <property type="entry name" value="Endonuclease/exonuclease/phosphatase"/>
    <property type="match status" value="1"/>
</dbReference>
<evidence type="ECO:0000313" key="18">
    <source>
        <dbReference type="EMBL" id="KAK9819723.1"/>
    </source>
</evidence>
<keyword evidence="19" id="KW-1185">Reference proteome</keyword>
<keyword evidence="12" id="KW-0472">Membrane</keyword>
<dbReference type="Pfam" id="PF03372">
    <property type="entry name" value="Exo_endo_phos"/>
    <property type="match status" value="1"/>
</dbReference>
<dbReference type="PANTHER" id="PTHR17490:SF10">
    <property type="entry name" value="THREONYLCARBAMOYL-AMP SYNTHASE"/>
    <property type="match status" value="1"/>
</dbReference>
<gene>
    <name evidence="18" type="ORF">WJX72_001675</name>
</gene>
<keyword evidence="10" id="KW-0809">Transit peptide</keyword>
<comment type="function">
    <text evidence="14">Cytoplasmic and mitochondrial threonylcarbamoyl-AMP synthase required for the formation of a threonylcarbamoyl group on adenosine at position 37 (t(6)A37) in tRNAs that read codons beginning with adenine. Catalyzes the conversion of L-threonine, HCO(3)(-)/CO(2) and ATP to give threonylcarbamoyl-AMP (TC-AMP) as the acyladenylate intermediate, with the release of diphosphate. Participates in t(6)A37 formation in cytoplasmic and mitochondrial tRNAs. May regulate the activity of some transporters.</text>
</comment>
<evidence type="ECO:0000259" key="17">
    <source>
        <dbReference type="PROSITE" id="PS51163"/>
    </source>
</evidence>
<dbReference type="GO" id="GO:0000049">
    <property type="term" value="F:tRNA binding"/>
    <property type="evidence" value="ECO:0007669"/>
    <property type="project" value="TreeGrafter"/>
</dbReference>
<protein>
    <recommendedName>
        <fullName evidence="6">Threonylcarbamoyl-AMP synthase</fullName>
        <ecNumber evidence="5">2.7.7.87</ecNumber>
    </recommendedName>
</protein>
<evidence type="ECO:0000256" key="10">
    <source>
        <dbReference type="ARBA" id="ARBA00022946"/>
    </source>
</evidence>
<dbReference type="PANTHER" id="PTHR17490">
    <property type="entry name" value="SUA5"/>
    <property type="match status" value="1"/>
</dbReference>
<dbReference type="GO" id="GO:0005886">
    <property type="term" value="C:plasma membrane"/>
    <property type="evidence" value="ECO:0007669"/>
    <property type="project" value="UniProtKB-SubCell"/>
</dbReference>
<dbReference type="InterPro" id="IPR036691">
    <property type="entry name" value="Endo/exonu/phosph_ase_sf"/>
</dbReference>
<feature type="domain" description="YrdC-like" evidence="17">
    <location>
        <begin position="643"/>
        <end position="831"/>
    </location>
</feature>
<dbReference type="Gene3D" id="3.90.870.10">
    <property type="entry name" value="DHBP synthase"/>
    <property type="match status" value="1"/>
</dbReference>
<evidence type="ECO:0000256" key="7">
    <source>
        <dbReference type="ARBA" id="ARBA00022475"/>
    </source>
</evidence>
<dbReference type="AlphaFoldDB" id="A0AAW1QE82"/>
<dbReference type="EMBL" id="JALJOR010000003">
    <property type="protein sequence ID" value="KAK9819723.1"/>
    <property type="molecule type" value="Genomic_DNA"/>
</dbReference>
<dbReference type="GO" id="GO:0006450">
    <property type="term" value="P:regulation of translational fidelity"/>
    <property type="evidence" value="ECO:0007669"/>
    <property type="project" value="TreeGrafter"/>
</dbReference>
<dbReference type="InterPro" id="IPR050156">
    <property type="entry name" value="TC-AMP_synthase_SUA5"/>
</dbReference>
<dbReference type="GO" id="GO:0003725">
    <property type="term" value="F:double-stranded RNA binding"/>
    <property type="evidence" value="ECO:0007669"/>
    <property type="project" value="InterPro"/>
</dbReference>
<keyword evidence="9" id="KW-0808">Transferase</keyword>
<feature type="compositionally biased region" description="Low complexity" evidence="16">
    <location>
        <begin position="558"/>
        <end position="567"/>
    </location>
</feature>
<reference evidence="18 19" key="1">
    <citation type="journal article" date="2024" name="Nat. Commun.">
        <title>Phylogenomics reveals the evolutionary origins of lichenization in chlorophyte algae.</title>
        <authorList>
            <person name="Puginier C."/>
            <person name="Libourel C."/>
            <person name="Otte J."/>
            <person name="Skaloud P."/>
            <person name="Haon M."/>
            <person name="Grisel S."/>
            <person name="Petersen M."/>
            <person name="Berrin J.G."/>
            <person name="Delaux P.M."/>
            <person name="Dal Grande F."/>
            <person name="Keller J."/>
        </authorList>
    </citation>
    <scope>NUCLEOTIDE SEQUENCE [LARGE SCALE GENOMIC DNA]</scope>
    <source>
        <strain evidence="18 19">SAG 2043</strain>
    </source>
</reference>
<dbReference type="SUPFAM" id="SSF55821">
    <property type="entry name" value="YrdC/RibB"/>
    <property type="match status" value="1"/>
</dbReference>
<evidence type="ECO:0000256" key="5">
    <source>
        <dbReference type="ARBA" id="ARBA00012584"/>
    </source>
</evidence>
<feature type="compositionally biased region" description="Basic and acidic residues" evidence="16">
    <location>
        <begin position="35"/>
        <end position="47"/>
    </location>
</feature>
<dbReference type="InterPro" id="IPR006070">
    <property type="entry name" value="Sua5-like_dom"/>
</dbReference>
<feature type="region of interest" description="Disordered" evidence="16">
    <location>
        <begin position="35"/>
        <end position="69"/>
    </location>
</feature>
<evidence type="ECO:0000256" key="14">
    <source>
        <dbReference type="ARBA" id="ARBA00058524"/>
    </source>
</evidence>
<accession>A0AAW1QE82</accession>